<name>A0AAE0EK31_9ROSI</name>
<sequence length="337" mass="39115">MICVWNVRGAGKQLFSTNIVDLRRLYQFDILAIFEPRISGSKASSVIRNIGFSNSFVVDAAGFSGGIWLLWNNSQVKLQIIASSRQCITALVEENSFVWVLTVVYANPCVTTRRLLWKYLDSIRKCFALPWLIAGDFNEITNTSEKIGGRPGFSNSGFAEWIDSNHLVDLVFTGPKFTWKTKRGIGKEIWERLDRALYSTDWRLGYAEGYVRHLPRVLSDHCHVLIQLHSNQIPNSKCKPFCFEAMWMKHKKFDEIFCKNWCAQEDTAIENIQNLTGILKKWNKEEFGNLFHNKRRLLARIQGVQKCLSERFFQHLSLLEESLLDKYQETLEQEEIF</sequence>
<dbReference type="Pfam" id="PF03372">
    <property type="entry name" value="Exo_endo_phos"/>
    <property type="match status" value="1"/>
</dbReference>
<dbReference type="SUPFAM" id="SSF56219">
    <property type="entry name" value="DNase I-like"/>
    <property type="match status" value="1"/>
</dbReference>
<feature type="domain" description="Endonuclease/exonuclease/phosphatase" evidence="1">
    <location>
        <begin position="4"/>
        <end position="221"/>
    </location>
</feature>
<dbReference type="PANTHER" id="PTHR35218:SF9">
    <property type="entry name" value="ENDONUCLEASE_EXONUCLEASE_PHOSPHATASE DOMAIN-CONTAINING PROTEIN"/>
    <property type="match status" value="1"/>
</dbReference>
<dbReference type="EMBL" id="JANJYJ010000001">
    <property type="protein sequence ID" value="KAK3230979.1"/>
    <property type="molecule type" value="Genomic_DNA"/>
</dbReference>
<gene>
    <name evidence="2" type="ORF">Dsin_002860</name>
</gene>
<proteinExistence type="predicted"/>
<protein>
    <recommendedName>
        <fullName evidence="1">Endonuclease/exonuclease/phosphatase domain-containing protein</fullName>
    </recommendedName>
</protein>
<accession>A0AAE0EK31</accession>
<comment type="caution">
    <text evidence="2">The sequence shown here is derived from an EMBL/GenBank/DDBJ whole genome shotgun (WGS) entry which is preliminary data.</text>
</comment>
<dbReference type="GO" id="GO:0003824">
    <property type="term" value="F:catalytic activity"/>
    <property type="evidence" value="ECO:0007669"/>
    <property type="project" value="InterPro"/>
</dbReference>
<dbReference type="Proteomes" id="UP001281410">
    <property type="component" value="Unassembled WGS sequence"/>
</dbReference>
<dbReference type="InterPro" id="IPR005135">
    <property type="entry name" value="Endo/exonuclease/phosphatase"/>
</dbReference>
<dbReference type="Gene3D" id="3.60.10.10">
    <property type="entry name" value="Endonuclease/exonuclease/phosphatase"/>
    <property type="match status" value="1"/>
</dbReference>
<reference evidence="2" key="1">
    <citation type="journal article" date="2023" name="Plant J.">
        <title>Genome sequences and population genomics provide insights into the demographic history, inbreeding, and mutation load of two 'living fossil' tree species of Dipteronia.</title>
        <authorList>
            <person name="Feng Y."/>
            <person name="Comes H.P."/>
            <person name="Chen J."/>
            <person name="Zhu S."/>
            <person name="Lu R."/>
            <person name="Zhang X."/>
            <person name="Li P."/>
            <person name="Qiu J."/>
            <person name="Olsen K.M."/>
            <person name="Qiu Y."/>
        </authorList>
    </citation>
    <scope>NUCLEOTIDE SEQUENCE</scope>
    <source>
        <strain evidence="2">NBL</strain>
    </source>
</reference>
<evidence type="ECO:0000259" key="1">
    <source>
        <dbReference type="Pfam" id="PF03372"/>
    </source>
</evidence>
<organism evidence="2 3">
    <name type="scientific">Dipteronia sinensis</name>
    <dbReference type="NCBI Taxonomy" id="43782"/>
    <lineage>
        <taxon>Eukaryota</taxon>
        <taxon>Viridiplantae</taxon>
        <taxon>Streptophyta</taxon>
        <taxon>Embryophyta</taxon>
        <taxon>Tracheophyta</taxon>
        <taxon>Spermatophyta</taxon>
        <taxon>Magnoliopsida</taxon>
        <taxon>eudicotyledons</taxon>
        <taxon>Gunneridae</taxon>
        <taxon>Pentapetalae</taxon>
        <taxon>rosids</taxon>
        <taxon>malvids</taxon>
        <taxon>Sapindales</taxon>
        <taxon>Sapindaceae</taxon>
        <taxon>Hippocastanoideae</taxon>
        <taxon>Acereae</taxon>
        <taxon>Dipteronia</taxon>
    </lineage>
</organism>
<dbReference type="AlphaFoldDB" id="A0AAE0EK31"/>
<evidence type="ECO:0000313" key="3">
    <source>
        <dbReference type="Proteomes" id="UP001281410"/>
    </source>
</evidence>
<dbReference type="InterPro" id="IPR036691">
    <property type="entry name" value="Endo/exonu/phosph_ase_sf"/>
</dbReference>
<evidence type="ECO:0000313" key="2">
    <source>
        <dbReference type="EMBL" id="KAK3230979.1"/>
    </source>
</evidence>
<keyword evidence="3" id="KW-1185">Reference proteome</keyword>
<dbReference type="PANTHER" id="PTHR35218">
    <property type="entry name" value="RNASE H DOMAIN-CONTAINING PROTEIN"/>
    <property type="match status" value="1"/>
</dbReference>